<dbReference type="EMBL" id="CP003410">
    <property type="protein sequence ID" value="AGM05998.1"/>
    <property type="molecule type" value="Genomic_DNA"/>
</dbReference>
<dbReference type="HOGENOM" id="CLU_2614211_0_0_11"/>
<evidence type="ECO:0000256" key="1">
    <source>
        <dbReference type="SAM" id="Phobius"/>
    </source>
</evidence>
<protein>
    <submittedName>
        <fullName evidence="2">Dicarboxylate-carrier protein</fullName>
    </submittedName>
</protein>
<keyword evidence="1" id="KW-0812">Transmembrane</keyword>
<gene>
    <name evidence="2" type="ORF">AORI_3413</name>
</gene>
<organism evidence="2 3">
    <name type="scientific">Amycolatopsis keratiniphila</name>
    <dbReference type="NCBI Taxonomy" id="129921"/>
    <lineage>
        <taxon>Bacteria</taxon>
        <taxon>Bacillati</taxon>
        <taxon>Actinomycetota</taxon>
        <taxon>Actinomycetes</taxon>
        <taxon>Pseudonocardiales</taxon>
        <taxon>Pseudonocardiaceae</taxon>
        <taxon>Amycolatopsis</taxon>
        <taxon>Amycolatopsis japonica group</taxon>
    </lineage>
</organism>
<keyword evidence="1" id="KW-1133">Transmembrane helix</keyword>
<dbReference type="RefSeq" id="WP_016333764.1">
    <property type="nucleotide sequence ID" value="NC_021252.1"/>
</dbReference>
<reference evidence="2 3" key="1">
    <citation type="journal article" date="2013" name="BMC Genomics">
        <title>ContigScape: a Cytoscape plugin facilitating microbial genome gap closing.</title>
        <authorList>
            <person name="Tang B."/>
            <person name="Wang Q."/>
            <person name="Yang M."/>
            <person name="Xie F."/>
            <person name="Zhu Y."/>
            <person name="Zhuo Y."/>
            <person name="Wang S."/>
            <person name="Gao H."/>
            <person name="Ding X."/>
            <person name="Zhang L."/>
            <person name="Zhao G."/>
            <person name="Zheng H."/>
        </authorList>
    </citation>
    <scope>NUCLEOTIDE SEQUENCE [LARGE SCALE GENOMIC DNA]</scope>
    <source>
        <strain evidence="2 3">HCCB10007</strain>
    </source>
</reference>
<keyword evidence="3" id="KW-1185">Reference proteome</keyword>
<accession>R4T5T8</accession>
<name>R4T5T8_9PSEU</name>
<keyword evidence="1" id="KW-0472">Membrane</keyword>
<dbReference type="AlphaFoldDB" id="R4T5T8"/>
<evidence type="ECO:0000313" key="3">
    <source>
        <dbReference type="Proteomes" id="UP000013968"/>
    </source>
</evidence>
<feature type="transmembrane region" description="Helical" evidence="1">
    <location>
        <begin position="55"/>
        <end position="75"/>
    </location>
</feature>
<dbReference type="Proteomes" id="UP000013968">
    <property type="component" value="Chromosome"/>
</dbReference>
<proteinExistence type="predicted"/>
<dbReference type="KEGG" id="aoi:AORI_3413"/>
<evidence type="ECO:0000313" key="2">
    <source>
        <dbReference type="EMBL" id="AGM05998.1"/>
    </source>
</evidence>
<sequence length="78" mass="8447">MRPPITRVTSLITRVTPSLTPHQWVTHASSPFSTSGALVVANAPAGQNDKVFRGLMIWGFSMCAIAPIATWLLFIRPG</sequence>